<name>A0A932I166_UNCTE</name>
<feature type="transmembrane region" description="Helical" evidence="21">
    <location>
        <begin position="768"/>
        <end position="788"/>
    </location>
</feature>
<dbReference type="InterPro" id="IPR027256">
    <property type="entry name" value="P-typ_ATPase_IB"/>
</dbReference>
<evidence type="ECO:0000256" key="8">
    <source>
        <dbReference type="ARBA" id="ARBA00022723"/>
    </source>
</evidence>
<dbReference type="PRINTS" id="PR00119">
    <property type="entry name" value="CATATPASE"/>
</dbReference>
<feature type="transmembrane region" description="Helical" evidence="21">
    <location>
        <begin position="161"/>
        <end position="181"/>
    </location>
</feature>
<dbReference type="Pfam" id="PF00403">
    <property type="entry name" value="HMA"/>
    <property type="match status" value="2"/>
</dbReference>
<keyword evidence="4" id="KW-0813">Transport</keyword>
<dbReference type="NCBIfam" id="TIGR01525">
    <property type="entry name" value="ATPase-IB_hvy"/>
    <property type="match status" value="1"/>
</dbReference>
<dbReference type="NCBIfam" id="TIGR01511">
    <property type="entry name" value="ATPase-IB1_Cu"/>
    <property type="match status" value="1"/>
</dbReference>
<comment type="caution">
    <text evidence="23">The sequence shown here is derived from an EMBL/GenBank/DDBJ whole genome shotgun (WGS) entry which is preliminary data.</text>
</comment>
<keyword evidence="6" id="KW-0597">Phosphoprotein</keyword>
<proteinExistence type="inferred from homology"/>
<keyword evidence="7 21" id="KW-0812">Transmembrane</keyword>
<dbReference type="InterPro" id="IPR023298">
    <property type="entry name" value="ATPase_P-typ_TM_dom_sf"/>
</dbReference>
<dbReference type="PROSITE" id="PS50846">
    <property type="entry name" value="HMA_2"/>
    <property type="match status" value="2"/>
</dbReference>
<dbReference type="EMBL" id="JACPUR010000024">
    <property type="protein sequence ID" value="MBI3128193.1"/>
    <property type="molecule type" value="Genomic_DNA"/>
</dbReference>
<dbReference type="Gene3D" id="3.30.70.100">
    <property type="match status" value="2"/>
</dbReference>
<organism evidence="23 24">
    <name type="scientific">Tectimicrobiota bacterium</name>
    <dbReference type="NCBI Taxonomy" id="2528274"/>
    <lineage>
        <taxon>Bacteria</taxon>
        <taxon>Pseudomonadati</taxon>
        <taxon>Nitrospinota/Tectimicrobiota group</taxon>
        <taxon>Candidatus Tectimicrobiota</taxon>
    </lineage>
</organism>
<dbReference type="GO" id="GO:0055070">
    <property type="term" value="P:copper ion homeostasis"/>
    <property type="evidence" value="ECO:0007669"/>
    <property type="project" value="TreeGrafter"/>
</dbReference>
<evidence type="ECO:0000256" key="14">
    <source>
        <dbReference type="ARBA" id="ARBA00022967"/>
    </source>
</evidence>
<dbReference type="Pfam" id="PF00122">
    <property type="entry name" value="E1-E2_ATPase"/>
    <property type="match status" value="1"/>
</dbReference>
<evidence type="ECO:0000256" key="3">
    <source>
        <dbReference type="ARBA" id="ARBA00012517"/>
    </source>
</evidence>
<evidence type="ECO:0000256" key="20">
    <source>
        <dbReference type="ARBA" id="ARBA00049289"/>
    </source>
</evidence>
<evidence type="ECO:0000256" key="13">
    <source>
        <dbReference type="ARBA" id="ARBA00022842"/>
    </source>
</evidence>
<evidence type="ECO:0000256" key="10">
    <source>
        <dbReference type="ARBA" id="ARBA00022741"/>
    </source>
</evidence>
<evidence type="ECO:0000256" key="5">
    <source>
        <dbReference type="ARBA" id="ARBA00022475"/>
    </source>
</evidence>
<dbReference type="InterPro" id="IPR006122">
    <property type="entry name" value="HMA_Cu_ion-bd"/>
</dbReference>
<dbReference type="AlphaFoldDB" id="A0A932I166"/>
<dbReference type="PANTHER" id="PTHR43520">
    <property type="entry name" value="ATP7, ISOFORM B"/>
    <property type="match status" value="1"/>
</dbReference>
<dbReference type="EC" id="7.2.2.8" evidence="3"/>
<keyword evidence="17" id="KW-0406">Ion transport</keyword>
<evidence type="ECO:0000256" key="9">
    <source>
        <dbReference type="ARBA" id="ARBA00022737"/>
    </source>
</evidence>
<dbReference type="SUPFAM" id="SSF81665">
    <property type="entry name" value="Calcium ATPase, transmembrane domain M"/>
    <property type="match status" value="1"/>
</dbReference>
<dbReference type="InterPro" id="IPR001757">
    <property type="entry name" value="P_typ_ATPase"/>
</dbReference>
<evidence type="ECO:0000256" key="17">
    <source>
        <dbReference type="ARBA" id="ARBA00023065"/>
    </source>
</evidence>
<dbReference type="InterPro" id="IPR017969">
    <property type="entry name" value="Heavy-metal-associated_CS"/>
</dbReference>
<evidence type="ECO:0000256" key="6">
    <source>
        <dbReference type="ARBA" id="ARBA00022553"/>
    </source>
</evidence>
<dbReference type="Gene3D" id="3.40.50.1000">
    <property type="entry name" value="HAD superfamily/HAD-like"/>
    <property type="match status" value="1"/>
</dbReference>
<dbReference type="NCBIfam" id="TIGR00003">
    <property type="entry name" value="copper ion binding protein"/>
    <property type="match status" value="2"/>
</dbReference>
<dbReference type="NCBIfam" id="TIGR01494">
    <property type="entry name" value="ATPase_P-type"/>
    <property type="match status" value="1"/>
</dbReference>
<dbReference type="FunFam" id="2.70.150.10:FF:000020">
    <property type="entry name" value="Copper-exporting P-type ATPase A"/>
    <property type="match status" value="1"/>
</dbReference>
<evidence type="ECO:0000256" key="15">
    <source>
        <dbReference type="ARBA" id="ARBA00022989"/>
    </source>
</evidence>
<dbReference type="SFLD" id="SFLDF00027">
    <property type="entry name" value="p-type_atpase"/>
    <property type="match status" value="1"/>
</dbReference>
<dbReference type="GO" id="GO:0043682">
    <property type="term" value="F:P-type divalent copper transporter activity"/>
    <property type="evidence" value="ECO:0007669"/>
    <property type="project" value="TreeGrafter"/>
</dbReference>
<evidence type="ECO:0000259" key="22">
    <source>
        <dbReference type="PROSITE" id="PS50846"/>
    </source>
</evidence>
<feature type="transmembrane region" description="Helical" evidence="21">
    <location>
        <begin position="405"/>
        <end position="427"/>
    </location>
</feature>
<sequence length="795" mass="83684">MATLQTLDLPVEGMTCASCAARIEKALNGFEGVERASVNLATGRARVDYDTGKLSPARIAGRIEETGYGVPEARVELAIGGMTCASCAARIEKALNGMEGVTSASVNLASERAQVRYKPGSASVEDLIRRVEETGYTAREAAGQDEDAEEAGRARKARKDLWILGGAIAFSLPLLFQMVGMFTGGLHGEMPRWWQFALATPVQFIAGWRFYRGAWHVLKNGGANMDVLVALGTSAAYFHSAAVTALGLHGQHVYFEAAAVIVTLILLGKVLEAGAMIRTSAAIRKLMGLQARTARVIRGGEEREVPVEQVQVGDIVLARPGEKFAVDGEIIDGRTAVDESMLTGESLPVEKGPGDPVIGATLNKNGAVRYRASKVGKDTALAQIIRLVREAQGSKAPIQRLADKISGVFVPIVLMVAAATFALTYYFAGFTPALVSAVAVLVIACPCALGLATPTAIMVGTGKGAETGILIKNGEALETAHKLQAIILDKTGTLTRGKPEVTDIVPFDGIGEKDLLALAASAEQGSEHPLGEAILARGKAEGVQLLPASDFTAVPGHGLEARVGGRMVRLGNLKLMARHGFSLDGHMSAAERLEGEGKTVMFLADERRVLGAVAVADTLKESSPAAVRALEEMGIEVWMLTGDNRRTAEAIAAQAGITRVMAEVLPEEKAAKVQELKRGGKVTGMVGDGINDAPALAAADVGFAIGTGTDVAMEASDVTLMRGDLMGVADAVRLSRATLRKIRQNLFWAFVYNVLGIPLAALGFLSPVIAGAAMALSSVSVVSNALLLRRWRPER</sequence>
<dbReference type="InterPro" id="IPR036412">
    <property type="entry name" value="HAD-like_sf"/>
</dbReference>
<keyword evidence="18 21" id="KW-0472">Membrane</keyword>
<feature type="transmembrane region" description="Helical" evidence="21">
    <location>
        <begin position="254"/>
        <end position="277"/>
    </location>
</feature>
<dbReference type="FunFam" id="3.40.50.1000:FF:000144">
    <property type="entry name" value="copper-transporting ATPase 1 isoform X2"/>
    <property type="match status" value="1"/>
</dbReference>
<dbReference type="PROSITE" id="PS01047">
    <property type="entry name" value="HMA_1"/>
    <property type="match status" value="2"/>
</dbReference>
<accession>A0A932I166</accession>
<dbReference type="FunFam" id="3.30.70.100:FF:000005">
    <property type="entry name" value="Copper-exporting P-type ATPase A"/>
    <property type="match status" value="2"/>
</dbReference>
<gene>
    <name evidence="23" type="ORF">HYZ11_11360</name>
</gene>
<keyword evidence="10 21" id="KW-0547">Nucleotide-binding</keyword>
<evidence type="ECO:0000256" key="2">
    <source>
        <dbReference type="ARBA" id="ARBA00006024"/>
    </source>
</evidence>
<keyword evidence="14" id="KW-1278">Translocase</keyword>
<evidence type="ECO:0000313" key="24">
    <source>
        <dbReference type="Proteomes" id="UP000782312"/>
    </source>
</evidence>
<evidence type="ECO:0000256" key="1">
    <source>
        <dbReference type="ARBA" id="ARBA00004651"/>
    </source>
</evidence>
<dbReference type="GO" id="GO:0140581">
    <property type="term" value="F:P-type monovalent copper transporter activity"/>
    <property type="evidence" value="ECO:0007669"/>
    <property type="project" value="UniProtKB-EC"/>
</dbReference>
<dbReference type="InterPro" id="IPR044492">
    <property type="entry name" value="P_typ_ATPase_HD_dom"/>
</dbReference>
<dbReference type="GO" id="GO:0005524">
    <property type="term" value="F:ATP binding"/>
    <property type="evidence" value="ECO:0007669"/>
    <property type="project" value="UniProtKB-UniRule"/>
</dbReference>
<feature type="domain" description="HMA" evidence="22">
    <location>
        <begin position="73"/>
        <end position="139"/>
    </location>
</feature>
<dbReference type="InterPro" id="IPR059000">
    <property type="entry name" value="ATPase_P-type_domA"/>
</dbReference>
<keyword evidence="11" id="KW-0187">Copper transport</keyword>
<keyword evidence="16" id="KW-0186">Copper</keyword>
<reference evidence="23" key="1">
    <citation type="submission" date="2020-07" db="EMBL/GenBank/DDBJ databases">
        <title>Huge and variable diversity of episymbiotic CPR bacteria and DPANN archaea in groundwater ecosystems.</title>
        <authorList>
            <person name="He C.Y."/>
            <person name="Keren R."/>
            <person name="Whittaker M."/>
            <person name="Farag I.F."/>
            <person name="Doudna J."/>
            <person name="Cate J.H.D."/>
            <person name="Banfield J.F."/>
        </authorList>
    </citation>
    <scope>NUCLEOTIDE SEQUENCE</scope>
    <source>
        <strain evidence="23">NC_groundwater_763_Ag_S-0.2um_68_21</strain>
    </source>
</reference>
<keyword evidence="5 21" id="KW-1003">Cell membrane</keyword>
<dbReference type="PRINTS" id="PR00941">
    <property type="entry name" value="CDATPASE"/>
</dbReference>
<dbReference type="CDD" id="cd00371">
    <property type="entry name" value="HMA"/>
    <property type="match status" value="2"/>
</dbReference>
<dbReference type="Proteomes" id="UP000782312">
    <property type="component" value="Unassembled WGS sequence"/>
</dbReference>
<dbReference type="SUPFAM" id="SSF55008">
    <property type="entry name" value="HMA, heavy metal-associated domain"/>
    <property type="match status" value="2"/>
</dbReference>
<dbReference type="GO" id="GO:0005507">
    <property type="term" value="F:copper ion binding"/>
    <property type="evidence" value="ECO:0007669"/>
    <property type="project" value="InterPro"/>
</dbReference>
<keyword evidence="8 21" id="KW-0479">Metal-binding</keyword>
<dbReference type="GO" id="GO:0005886">
    <property type="term" value="C:plasma membrane"/>
    <property type="evidence" value="ECO:0007669"/>
    <property type="project" value="UniProtKB-SubCell"/>
</dbReference>
<feature type="domain" description="HMA" evidence="22">
    <location>
        <begin position="5"/>
        <end position="71"/>
    </location>
</feature>
<evidence type="ECO:0000256" key="19">
    <source>
        <dbReference type="ARBA" id="ARBA00033239"/>
    </source>
</evidence>
<evidence type="ECO:0000256" key="16">
    <source>
        <dbReference type="ARBA" id="ARBA00023008"/>
    </source>
</evidence>
<keyword evidence="9" id="KW-0677">Repeat</keyword>
<dbReference type="InterPro" id="IPR036163">
    <property type="entry name" value="HMA_dom_sf"/>
</dbReference>
<keyword evidence="12 21" id="KW-0067">ATP-binding</keyword>
<dbReference type="GO" id="GO:0060003">
    <property type="term" value="P:copper ion export"/>
    <property type="evidence" value="ECO:0007669"/>
    <property type="project" value="UniProtKB-ARBA"/>
</dbReference>
<dbReference type="SUPFAM" id="SSF56784">
    <property type="entry name" value="HAD-like"/>
    <property type="match status" value="1"/>
</dbReference>
<feature type="transmembrane region" description="Helical" evidence="21">
    <location>
        <begin position="223"/>
        <end position="248"/>
    </location>
</feature>
<dbReference type="Gene3D" id="2.70.150.10">
    <property type="entry name" value="Calcium-transporting ATPase, cytoplasmic transduction domain A"/>
    <property type="match status" value="1"/>
</dbReference>
<dbReference type="InterPro" id="IPR023299">
    <property type="entry name" value="ATPase_P-typ_cyto_dom_N"/>
</dbReference>
<dbReference type="Pfam" id="PF00702">
    <property type="entry name" value="Hydrolase"/>
    <property type="match status" value="1"/>
</dbReference>
<dbReference type="PROSITE" id="PS00154">
    <property type="entry name" value="ATPASE_E1_E2"/>
    <property type="match status" value="1"/>
</dbReference>
<dbReference type="SUPFAM" id="SSF81653">
    <property type="entry name" value="Calcium ATPase, transduction domain A"/>
    <property type="match status" value="1"/>
</dbReference>
<keyword evidence="15 21" id="KW-1133">Transmembrane helix</keyword>
<feature type="transmembrane region" description="Helical" evidence="21">
    <location>
        <begin position="193"/>
        <end position="211"/>
    </location>
</feature>
<evidence type="ECO:0000256" key="11">
    <source>
        <dbReference type="ARBA" id="ARBA00022796"/>
    </source>
</evidence>
<dbReference type="InterPro" id="IPR018303">
    <property type="entry name" value="ATPase_P-typ_P_site"/>
</dbReference>
<comment type="catalytic activity">
    <reaction evidence="20">
        <text>Cu(+)(in) + ATP + H2O = Cu(+)(out) + ADP + phosphate + H(+)</text>
        <dbReference type="Rhea" id="RHEA:25792"/>
        <dbReference type="ChEBI" id="CHEBI:15377"/>
        <dbReference type="ChEBI" id="CHEBI:15378"/>
        <dbReference type="ChEBI" id="CHEBI:30616"/>
        <dbReference type="ChEBI" id="CHEBI:43474"/>
        <dbReference type="ChEBI" id="CHEBI:49552"/>
        <dbReference type="ChEBI" id="CHEBI:456216"/>
        <dbReference type="EC" id="7.2.2.8"/>
    </reaction>
</comment>
<feature type="transmembrane region" description="Helical" evidence="21">
    <location>
        <begin position="433"/>
        <end position="453"/>
    </location>
</feature>
<dbReference type="PANTHER" id="PTHR43520:SF8">
    <property type="entry name" value="P-TYPE CU(+) TRANSPORTER"/>
    <property type="match status" value="1"/>
</dbReference>
<evidence type="ECO:0000256" key="21">
    <source>
        <dbReference type="RuleBase" id="RU362081"/>
    </source>
</evidence>
<evidence type="ECO:0000256" key="7">
    <source>
        <dbReference type="ARBA" id="ARBA00022692"/>
    </source>
</evidence>
<comment type="similarity">
    <text evidence="2 21">Belongs to the cation transport ATPase (P-type) (TC 3.A.3) family. Type IB subfamily.</text>
</comment>
<dbReference type="SFLD" id="SFLDS00003">
    <property type="entry name" value="Haloacid_Dehalogenase"/>
    <property type="match status" value="1"/>
</dbReference>
<dbReference type="GO" id="GO:0016887">
    <property type="term" value="F:ATP hydrolysis activity"/>
    <property type="evidence" value="ECO:0007669"/>
    <property type="project" value="InterPro"/>
</dbReference>
<dbReference type="CDD" id="cd02094">
    <property type="entry name" value="P-type_ATPase_Cu-like"/>
    <property type="match status" value="1"/>
</dbReference>
<protein>
    <recommendedName>
        <fullName evidence="3">P-type Cu(+) transporter</fullName>
        <ecNumber evidence="3">7.2.2.8</ecNumber>
    </recommendedName>
    <alternativeName>
        <fullName evidence="19">Cu(+)-exporting ATPase</fullName>
    </alternativeName>
</protein>
<dbReference type="InterPro" id="IPR023214">
    <property type="entry name" value="HAD_sf"/>
</dbReference>
<dbReference type="Gene3D" id="3.40.1110.10">
    <property type="entry name" value="Calcium-transporting ATPase, cytoplasmic domain N"/>
    <property type="match status" value="1"/>
</dbReference>
<feature type="transmembrane region" description="Helical" evidence="21">
    <location>
        <begin position="745"/>
        <end position="762"/>
    </location>
</feature>
<evidence type="ECO:0000256" key="4">
    <source>
        <dbReference type="ARBA" id="ARBA00022448"/>
    </source>
</evidence>
<dbReference type="InterPro" id="IPR006121">
    <property type="entry name" value="HMA_dom"/>
</dbReference>
<dbReference type="SFLD" id="SFLDG00002">
    <property type="entry name" value="C1.7:_P-type_atpase_like"/>
    <property type="match status" value="1"/>
</dbReference>
<comment type="subcellular location">
    <subcellularLocation>
        <location evidence="1">Cell membrane</location>
        <topology evidence="1">Multi-pass membrane protein</topology>
    </subcellularLocation>
</comment>
<evidence type="ECO:0000256" key="12">
    <source>
        <dbReference type="ARBA" id="ARBA00022840"/>
    </source>
</evidence>
<dbReference type="InterPro" id="IPR008250">
    <property type="entry name" value="ATPase_P-typ_transduc_dom_A_sf"/>
</dbReference>
<evidence type="ECO:0000313" key="23">
    <source>
        <dbReference type="EMBL" id="MBI3128193.1"/>
    </source>
</evidence>
<evidence type="ECO:0000256" key="18">
    <source>
        <dbReference type="ARBA" id="ARBA00023136"/>
    </source>
</evidence>
<keyword evidence="13" id="KW-0460">Magnesium</keyword>